<evidence type="ECO:0000256" key="3">
    <source>
        <dbReference type="ARBA" id="ARBA00022692"/>
    </source>
</evidence>
<evidence type="ECO:0000313" key="9">
    <source>
        <dbReference type="EMBL" id="TDW24163.1"/>
    </source>
</evidence>
<dbReference type="PANTHER" id="PTHR37937">
    <property type="entry name" value="CONJUGATIVE TRANSFER: DNA TRANSPORT"/>
    <property type="match status" value="1"/>
</dbReference>
<accession>A0A4R8A0Z4</accession>
<dbReference type="InterPro" id="IPR051539">
    <property type="entry name" value="T4SS-coupling_protein"/>
</dbReference>
<feature type="transmembrane region" description="Helical" evidence="7">
    <location>
        <begin position="12"/>
        <end position="32"/>
    </location>
</feature>
<comment type="subcellular location">
    <subcellularLocation>
        <location evidence="1">Cell membrane</location>
        <topology evidence="1">Multi-pass membrane protein</topology>
    </subcellularLocation>
</comment>
<feature type="domain" description="TraD/TraG TraM recognition site" evidence="8">
    <location>
        <begin position="427"/>
        <end position="545"/>
    </location>
</feature>
<dbReference type="GO" id="GO:0005886">
    <property type="term" value="C:plasma membrane"/>
    <property type="evidence" value="ECO:0007669"/>
    <property type="project" value="UniProtKB-SubCell"/>
</dbReference>
<dbReference type="OrthoDB" id="226701at2"/>
<protein>
    <submittedName>
        <fullName evidence="9">Type IV secretory pathway TraG/TraD family ATPase VirD4</fullName>
    </submittedName>
</protein>
<evidence type="ECO:0000256" key="4">
    <source>
        <dbReference type="ARBA" id="ARBA00022989"/>
    </source>
</evidence>
<evidence type="ECO:0000256" key="7">
    <source>
        <dbReference type="SAM" id="Phobius"/>
    </source>
</evidence>
<keyword evidence="5 7" id="KW-0472">Membrane</keyword>
<evidence type="ECO:0000256" key="1">
    <source>
        <dbReference type="ARBA" id="ARBA00004651"/>
    </source>
</evidence>
<organism evidence="9 10">
    <name type="scientific">Kribbella kalugense</name>
    <dbReference type="NCBI Taxonomy" id="2512221"/>
    <lineage>
        <taxon>Bacteria</taxon>
        <taxon>Bacillati</taxon>
        <taxon>Actinomycetota</taxon>
        <taxon>Actinomycetes</taxon>
        <taxon>Propionibacteriales</taxon>
        <taxon>Kribbellaceae</taxon>
        <taxon>Kribbella</taxon>
    </lineage>
</organism>
<name>A0A4R8A0Z4_9ACTN</name>
<evidence type="ECO:0000256" key="2">
    <source>
        <dbReference type="ARBA" id="ARBA00022475"/>
    </source>
</evidence>
<keyword evidence="3 7" id="KW-0812">Transmembrane</keyword>
<dbReference type="CDD" id="cd01127">
    <property type="entry name" value="TrwB_TraG_TraD_VirD4"/>
    <property type="match status" value="1"/>
</dbReference>
<dbReference type="Pfam" id="PF12696">
    <property type="entry name" value="TraG-D_C"/>
    <property type="match status" value="1"/>
</dbReference>
<keyword evidence="4 7" id="KW-1133">Transmembrane helix</keyword>
<dbReference type="InterPro" id="IPR027417">
    <property type="entry name" value="P-loop_NTPase"/>
</dbReference>
<dbReference type="Gene3D" id="3.40.50.300">
    <property type="entry name" value="P-loop containing nucleotide triphosphate hydrolases"/>
    <property type="match status" value="1"/>
</dbReference>
<dbReference type="InterPro" id="IPR032689">
    <property type="entry name" value="TraG-D_C"/>
</dbReference>
<feature type="region of interest" description="Disordered" evidence="6">
    <location>
        <begin position="137"/>
        <end position="158"/>
    </location>
</feature>
<keyword evidence="2" id="KW-1003">Cell membrane</keyword>
<dbReference type="AlphaFoldDB" id="A0A4R8A0Z4"/>
<evidence type="ECO:0000313" key="10">
    <source>
        <dbReference type="Proteomes" id="UP000295447"/>
    </source>
</evidence>
<feature type="transmembrane region" description="Helical" evidence="7">
    <location>
        <begin position="385"/>
        <end position="405"/>
    </location>
</feature>
<comment type="caution">
    <text evidence="9">The sequence shown here is derived from an EMBL/GenBank/DDBJ whole genome shotgun (WGS) entry which is preliminary data.</text>
</comment>
<keyword evidence="10" id="KW-1185">Reference proteome</keyword>
<dbReference type="SUPFAM" id="SSF52540">
    <property type="entry name" value="P-loop containing nucleoside triphosphate hydrolases"/>
    <property type="match status" value="1"/>
</dbReference>
<sequence>MDTGGRSPRDLSDMIIVGGALLLSSAGILYLAGGLSSLLTTHEWIHTPWAGALKVVLDPGDPARVFGLPSRAFHPVVYWVILTVLLMIPITGGVGVHYLWTKRQAGGARRARSLAKRPGLATAADVEASVGRGQVLRRGRSARPAVRHPQPPDVGRFLGRSHGRECWASVEDSEIALGPPRSGKGLHQIIGAIIDAPGAVVTTSTRPDNLAATVELRRTRGPVAIFDPQGLGQVEGIRWSPVRGCENPTTAIVRASGLAAGAGFTKGGVSDGAFWHGQTEMTLRGLLHAAAIDGAGVAQLYRWSLEPASAIEAVTILNRSPDAAEGWGDTLDGIVRMDGRTRDAVWAGVRSALSALADPAVRKSFDPADGEGLDPKTFIANRGTIYLLGTGIGASATSAFIAALLEDITETARQLAAGNPGGRLEPPLALILDEIANLCAVPSLPSLMADGGGSGISTLVVIQSLAQARDKWGEQAAAAMWDAATLRLILGGSAQPRDLQDLAAVCGDRDEEIRNWSRGPDGKRTISTSTRRISILPPDVIRTLPLGTGILLARTAPPILLNMTPWPARADADQIQASIAQSTRRRRNPE</sequence>
<feature type="transmembrane region" description="Helical" evidence="7">
    <location>
        <begin position="76"/>
        <end position="100"/>
    </location>
</feature>
<dbReference type="PANTHER" id="PTHR37937:SF1">
    <property type="entry name" value="CONJUGATIVE TRANSFER: DNA TRANSPORT"/>
    <property type="match status" value="1"/>
</dbReference>
<proteinExistence type="predicted"/>
<dbReference type="RefSeq" id="WP_134119362.1">
    <property type="nucleotide sequence ID" value="NZ_SODF01000001.1"/>
</dbReference>
<reference evidence="9 10" key="1">
    <citation type="submission" date="2019-03" db="EMBL/GenBank/DDBJ databases">
        <title>Genomic Encyclopedia of Type Strains, Phase III (KMG-III): the genomes of soil and plant-associated and newly described type strains.</title>
        <authorList>
            <person name="Whitman W."/>
        </authorList>
    </citation>
    <scope>NUCLEOTIDE SEQUENCE [LARGE SCALE GENOMIC DNA]</scope>
    <source>
        <strain evidence="9 10">VKM Ac-2570</strain>
    </source>
</reference>
<evidence type="ECO:0000256" key="6">
    <source>
        <dbReference type="SAM" id="MobiDB-lite"/>
    </source>
</evidence>
<evidence type="ECO:0000256" key="5">
    <source>
        <dbReference type="ARBA" id="ARBA00023136"/>
    </source>
</evidence>
<dbReference type="Proteomes" id="UP000295447">
    <property type="component" value="Unassembled WGS sequence"/>
</dbReference>
<dbReference type="EMBL" id="SODF01000001">
    <property type="protein sequence ID" value="TDW24163.1"/>
    <property type="molecule type" value="Genomic_DNA"/>
</dbReference>
<gene>
    <name evidence="9" type="ORF">EV650_3029</name>
</gene>
<evidence type="ECO:0000259" key="8">
    <source>
        <dbReference type="Pfam" id="PF12696"/>
    </source>
</evidence>